<keyword evidence="2" id="KW-1185">Reference proteome</keyword>
<evidence type="ECO:0000313" key="1">
    <source>
        <dbReference type="EMBL" id="KPL81953.1"/>
    </source>
</evidence>
<accession>A0A0P6XZJ7</accession>
<gene>
    <name evidence="1" type="ORF">SE18_20375</name>
</gene>
<dbReference type="EMBL" id="LGKP01000032">
    <property type="protein sequence ID" value="KPL81953.1"/>
    <property type="molecule type" value="Genomic_DNA"/>
</dbReference>
<sequence length="558" mass="64971">MNDPILDLNIEHIGSLIAKRTFIWQMKFLKPLKIAGFAKDRSVNFWDSHITQLWQLGLLRADLIKSNEEIDLKGLILVNNQKGNYIYVDTRILERSNIKWVESIENLPKIRSNIEILFHPFRYYVLYHLQRVMKLQISPMQILRAKSYPGLLDNSISMFTDWSNTNGFLDVINRWNNISSLAIVTEPFAFIRMFRTRSHPLGFSNTQLYKAIQDHWDEAKLLYQKISLELLQSIHQEISVTVENLDSNVEIHNIIRLSKDDTLRLKVLDNLGGAMYIRTMAEMIRRGIEDVYDIELLEEDGVRYGPASREIKIEEYGAGRLFDHDRKVISEYLKQKHLDYGIRIRWYVEGSTEYGALKKAISMYNMSDIEIRNLRGKFVESKDALSFRESLEQDMSSSIFSFISLDGDRSDNMRVVRKAAETELFLGFFSVSEPDFEFKNFTSLELAEVLWSMAPELHNNLDMKNLLLEIVSDSTNAKDFFEKALSISNQFRVGKGEAWGEKLMEYAMENQKINGETRQILEAIDTSMTIEHDQFIYTKELCRVDPLSGLIIERKVSD</sequence>
<comment type="caution">
    <text evidence="1">The sequence shown here is derived from an EMBL/GenBank/DDBJ whole genome shotgun (WGS) entry which is preliminary data.</text>
</comment>
<dbReference type="RefSeq" id="WP_054536306.1">
    <property type="nucleotide sequence ID" value="NZ_LGKP01000032.1"/>
</dbReference>
<dbReference type="Proteomes" id="UP000050277">
    <property type="component" value="Unassembled WGS sequence"/>
</dbReference>
<organism evidence="1 2">
    <name type="scientific">Herpetosiphon geysericola</name>
    <dbReference type="NCBI Taxonomy" id="70996"/>
    <lineage>
        <taxon>Bacteria</taxon>
        <taxon>Bacillati</taxon>
        <taxon>Chloroflexota</taxon>
        <taxon>Chloroflexia</taxon>
        <taxon>Herpetosiphonales</taxon>
        <taxon>Herpetosiphonaceae</taxon>
        <taxon>Herpetosiphon</taxon>
    </lineage>
</organism>
<evidence type="ECO:0000313" key="2">
    <source>
        <dbReference type="Proteomes" id="UP000050277"/>
    </source>
</evidence>
<name>A0A0P6XZJ7_9CHLR</name>
<dbReference type="OrthoDB" id="6402001at2"/>
<dbReference type="AlphaFoldDB" id="A0A0P6XZJ7"/>
<proteinExistence type="predicted"/>
<reference evidence="1 2" key="1">
    <citation type="submission" date="2015-07" db="EMBL/GenBank/DDBJ databases">
        <title>Whole genome sequence of Herpetosiphon geysericola DSM 7119.</title>
        <authorList>
            <person name="Hemp J."/>
            <person name="Ward L.M."/>
            <person name="Pace L.A."/>
            <person name="Fischer W.W."/>
        </authorList>
    </citation>
    <scope>NUCLEOTIDE SEQUENCE [LARGE SCALE GENOMIC DNA]</scope>
    <source>
        <strain evidence="1 2">DSM 7119</strain>
    </source>
</reference>
<protein>
    <submittedName>
        <fullName evidence="1">Uncharacterized protein</fullName>
    </submittedName>
</protein>